<name>A0A1I1R4U3_9LACO</name>
<dbReference type="Proteomes" id="UP000199599">
    <property type="component" value="Unassembled WGS sequence"/>
</dbReference>
<dbReference type="EMBL" id="FOMN01000001">
    <property type="protein sequence ID" value="SFD29401.1"/>
    <property type="molecule type" value="Genomic_DNA"/>
</dbReference>
<organism evidence="1 2">
    <name type="scientific">Lactobacillus bombicola</name>
    <dbReference type="NCBI Taxonomy" id="1505723"/>
    <lineage>
        <taxon>Bacteria</taxon>
        <taxon>Bacillati</taxon>
        <taxon>Bacillota</taxon>
        <taxon>Bacilli</taxon>
        <taxon>Lactobacillales</taxon>
        <taxon>Lactobacillaceae</taxon>
        <taxon>Lactobacillus</taxon>
    </lineage>
</organism>
<dbReference type="RefSeq" id="WP_090091972.1">
    <property type="nucleotide sequence ID" value="NZ_CBCRVU010000001.1"/>
</dbReference>
<evidence type="ECO:0000313" key="1">
    <source>
        <dbReference type="EMBL" id="SFD29401.1"/>
    </source>
</evidence>
<gene>
    <name evidence="1" type="ORF">SAMN04487792_0153</name>
</gene>
<dbReference type="STRING" id="1505723.SAMN04487792_0153"/>
<evidence type="ECO:0008006" key="3">
    <source>
        <dbReference type="Google" id="ProtNLM"/>
    </source>
</evidence>
<proteinExistence type="predicted"/>
<reference evidence="2" key="1">
    <citation type="submission" date="2016-10" db="EMBL/GenBank/DDBJ databases">
        <authorList>
            <person name="Varghese N."/>
            <person name="Submissions S."/>
        </authorList>
    </citation>
    <scope>NUCLEOTIDE SEQUENCE [LARGE SCALE GENOMIC DNA]</scope>
    <source>
        <strain evidence="2">R-53102</strain>
    </source>
</reference>
<protein>
    <recommendedName>
        <fullName evidence="3">SAM-dependent methyltransferase</fullName>
    </recommendedName>
</protein>
<accession>A0A1I1R4U3</accession>
<evidence type="ECO:0000313" key="2">
    <source>
        <dbReference type="Proteomes" id="UP000199599"/>
    </source>
</evidence>
<dbReference type="AlphaFoldDB" id="A0A1I1R4U3"/>
<sequence>MTEFLNKINQLDSEIDNQSVHEQVQIVNQMISFTRQKKIMPLAPKKLGFLPDEIEAIYFQVAANKKKKVRIINQLLNSVRQFLSIKYGIWSLPNLATAKLIKDYFQIDQALEIMAGNACWAKALTEVGIETIATDSLEWAKTSLTGNNPYMAVKNYDAPKAIEKFATAQLIICSWAPNFTKSDLLAIKAWQKYNPQSHLLFIGEKNGATNSMAFWQEVKFNYSQKLDKINQSFKSYDFINEQIFEIKHEI</sequence>